<keyword evidence="3" id="KW-1185">Reference proteome</keyword>
<reference evidence="3" key="1">
    <citation type="submission" date="2016-06" db="EMBL/GenBank/DDBJ databases">
        <authorList>
            <person name="Varghese N."/>
            <person name="Submissions Spin"/>
        </authorList>
    </citation>
    <scope>NUCLEOTIDE SEQUENCE [LARGE SCALE GENOMIC DNA]</scope>
    <source>
        <strain evidence="3">DSM 44830</strain>
    </source>
</reference>
<feature type="compositionally biased region" description="Basic and acidic residues" evidence="1">
    <location>
        <begin position="101"/>
        <end position="123"/>
    </location>
</feature>
<dbReference type="STRING" id="262898.GA0070564_105294"/>
<accession>A0A1C4ZC11</accession>
<evidence type="ECO:0000313" key="3">
    <source>
        <dbReference type="Proteomes" id="UP000199504"/>
    </source>
</evidence>
<dbReference type="EMBL" id="FMCX01000005">
    <property type="protein sequence ID" value="SCF30485.1"/>
    <property type="molecule type" value="Genomic_DNA"/>
</dbReference>
<proteinExistence type="predicted"/>
<dbReference type="AlphaFoldDB" id="A0A1C4ZC11"/>
<gene>
    <name evidence="2" type="ORF">GA0070564_105294</name>
</gene>
<name>A0A1C4ZC11_9ACTN</name>
<evidence type="ECO:0000256" key="1">
    <source>
        <dbReference type="SAM" id="MobiDB-lite"/>
    </source>
</evidence>
<dbReference type="Proteomes" id="UP000199504">
    <property type="component" value="Unassembled WGS sequence"/>
</dbReference>
<sequence>MAWFGGPADPLILSPVPSSPTAAGSPAAVGVCRGGSLRPFAIIPPGYRRGMTDNDRVWRDEQKTPLEELDRAIARSTIDGQADDATGNDAGEEAAFGHGPEAVDRGADPRTERRELTDAERAYRPSTTGRTGPDTM</sequence>
<organism evidence="2 3">
    <name type="scientific">Micromonospora mirobrigensis</name>
    <dbReference type="NCBI Taxonomy" id="262898"/>
    <lineage>
        <taxon>Bacteria</taxon>
        <taxon>Bacillati</taxon>
        <taxon>Actinomycetota</taxon>
        <taxon>Actinomycetes</taxon>
        <taxon>Micromonosporales</taxon>
        <taxon>Micromonosporaceae</taxon>
        <taxon>Micromonospora</taxon>
    </lineage>
</organism>
<evidence type="ECO:0000313" key="2">
    <source>
        <dbReference type="EMBL" id="SCF30485.1"/>
    </source>
</evidence>
<protein>
    <submittedName>
        <fullName evidence="2">Uncharacterized protein</fullName>
    </submittedName>
</protein>
<feature type="region of interest" description="Disordered" evidence="1">
    <location>
        <begin position="68"/>
        <end position="136"/>
    </location>
</feature>